<dbReference type="Proteomes" id="UP000887540">
    <property type="component" value="Unplaced"/>
</dbReference>
<dbReference type="AlphaFoldDB" id="A0A914E3N7"/>
<keyword evidence="1" id="KW-1185">Reference proteome</keyword>
<evidence type="ECO:0000313" key="2">
    <source>
        <dbReference type="WBParaSite" id="ACRNAN_scaffold5201.g28672.t1"/>
    </source>
</evidence>
<accession>A0A914E3N7</accession>
<protein>
    <submittedName>
        <fullName evidence="2">Uncharacterized protein</fullName>
    </submittedName>
</protein>
<sequence length="33" mass="3956">IFELSWAAYRRIGELPDGYTPQRTKVYKKLKQV</sequence>
<evidence type="ECO:0000313" key="1">
    <source>
        <dbReference type="Proteomes" id="UP000887540"/>
    </source>
</evidence>
<organism evidence="1 2">
    <name type="scientific">Acrobeloides nanus</name>
    <dbReference type="NCBI Taxonomy" id="290746"/>
    <lineage>
        <taxon>Eukaryota</taxon>
        <taxon>Metazoa</taxon>
        <taxon>Ecdysozoa</taxon>
        <taxon>Nematoda</taxon>
        <taxon>Chromadorea</taxon>
        <taxon>Rhabditida</taxon>
        <taxon>Tylenchina</taxon>
        <taxon>Cephalobomorpha</taxon>
        <taxon>Cephaloboidea</taxon>
        <taxon>Cephalobidae</taxon>
        <taxon>Acrobeloides</taxon>
    </lineage>
</organism>
<proteinExistence type="predicted"/>
<dbReference type="WBParaSite" id="ACRNAN_scaffold5201.g28672.t1">
    <property type="protein sequence ID" value="ACRNAN_scaffold5201.g28672.t1"/>
    <property type="gene ID" value="ACRNAN_scaffold5201.g28672"/>
</dbReference>
<reference evidence="2" key="1">
    <citation type="submission" date="2022-11" db="UniProtKB">
        <authorList>
            <consortium name="WormBaseParasite"/>
        </authorList>
    </citation>
    <scope>IDENTIFICATION</scope>
</reference>
<name>A0A914E3N7_9BILA</name>